<name>A0A200Q4W3_MACCD</name>
<protein>
    <submittedName>
        <fullName evidence="8">Leucine-rich repeat</fullName>
    </submittedName>
</protein>
<dbReference type="OrthoDB" id="1933539at2759"/>
<dbReference type="PANTHER" id="PTHR36766:SF70">
    <property type="entry name" value="DISEASE RESISTANCE PROTEIN RGA4"/>
    <property type="match status" value="1"/>
</dbReference>
<dbReference type="AlphaFoldDB" id="A0A200Q4W3"/>
<dbReference type="OMA" id="CEELEFF"/>
<evidence type="ECO:0000259" key="6">
    <source>
        <dbReference type="Pfam" id="PF18052"/>
    </source>
</evidence>
<keyword evidence="4" id="KW-0611">Plant defense</keyword>
<dbReference type="InterPro" id="IPR032675">
    <property type="entry name" value="LRR_dom_sf"/>
</dbReference>
<dbReference type="InterPro" id="IPR056789">
    <property type="entry name" value="LRR_R13L1-DRL21"/>
</dbReference>
<keyword evidence="2" id="KW-0677">Repeat</keyword>
<dbReference type="Pfam" id="PF18052">
    <property type="entry name" value="Rx_N"/>
    <property type="match status" value="1"/>
</dbReference>
<dbReference type="PANTHER" id="PTHR36766">
    <property type="entry name" value="PLANT BROAD-SPECTRUM MILDEW RESISTANCE PROTEIN RPW8"/>
    <property type="match status" value="1"/>
</dbReference>
<evidence type="ECO:0000256" key="2">
    <source>
        <dbReference type="ARBA" id="ARBA00022737"/>
    </source>
</evidence>
<dbReference type="Gene3D" id="1.20.5.4130">
    <property type="match status" value="1"/>
</dbReference>
<dbReference type="Gene3D" id="3.80.10.10">
    <property type="entry name" value="Ribonuclease Inhibitor"/>
    <property type="match status" value="2"/>
</dbReference>
<dbReference type="EMBL" id="MVGT01003118">
    <property type="protein sequence ID" value="OVA05525.1"/>
    <property type="molecule type" value="Genomic_DNA"/>
</dbReference>
<evidence type="ECO:0000256" key="3">
    <source>
        <dbReference type="ARBA" id="ARBA00022741"/>
    </source>
</evidence>
<comment type="caution">
    <text evidence="8">The sequence shown here is derived from an EMBL/GenBank/DDBJ whole genome shotgun (WGS) entry which is preliminary data.</text>
</comment>
<dbReference type="Proteomes" id="UP000195402">
    <property type="component" value="Unassembled WGS sequence"/>
</dbReference>
<dbReference type="STRING" id="56857.A0A200Q4W3"/>
<dbReference type="InterPro" id="IPR041118">
    <property type="entry name" value="Rx_N"/>
</dbReference>
<dbReference type="SUPFAM" id="SSF52058">
    <property type="entry name" value="L domain-like"/>
    <property type="match status" value="1"/>
</dbReference>
<dbReference type="GO" id="GO:0005524">
    <property type="term" value="F:ATP binding"/>
    <property type="evidence" value="ECO:0007669"/>
    <property type="project" value="UniProtKB-KW"/>
</dbReference>
<dbReference type="GO" id="GO:0006952">
    <property type="term" value="P:defense response"/>
    <property type="evidence" value="ECO:0007669"/>
    <property type="project" value="UniProtKB-KW"/>
</dbReference>
<keyword evidence="5" id="KW-0067">ATP-binding</keyword>
<feature type="domain" description="Disease resistance N-terminal" evidence="6">
    <location>
        <begin position="13"/>
        <end position="95"/>
    </location>
</feature>
<dbReference type="Pfam" id="PF25019">
    <property type="entry name" value="LRR_R13L1-DRL21"/>
    <property type="match status" value="1"/>
</dbReference>
<keyword evidence="3" id="KW-0547">Nucleotide-binding</keyword>
<proteinExistence type="predicted"/>
<dbReference type="InParanoid" id="A0A200Q4W3"/>
<evidence type="ECO:0000256" key="1">
    <source>
        <dbReference type="ARBA" id="ARBA00022614"/>
    </source>
</evidence>
<evidence type="ECO:0000256" key="4">
    <source>
        <dbReference type="ARBA" id="ARBA00022821"/>
    </source>
</evidence>
<feature type="domain" description="R13L1/DRL21-like LRR repeat region" evidence="7">
    <location>
        <begin position="398"/>
        <end position="461"/>
    </location>
</feature>
<organism evidence="8 9">
    <name type="scientific">Macleaya cordata</name>
    <name type="common">Five-seeded plume-poppy</name>
    <name type="synonym">Bocconia cordata</name>
    <dbReference type="NCBI Taxonomy" id="56857"/>
    <lineage>
        <taxon>Eukaryota</taxon>
        <taxon>Viridiplantae</taxon>
        <taxon>Streptophyta</taxon>
        <taxon>Embryophyta</taxon>
        <taxon>Tracheophyta</taxon>
        <taxon>Spermatophyta</taxon>
        <taxon>Magnoliopsida</taxon>
        <taxon>Ranunculales</taxon>
        <taxon>Papaveraceae</taxon>
        <taxon>Papaveroideae</taxon>
        <taxon>Macleaya</taxon>
    </lineage>
</organism>
<evidence type="ECO:0000256" key="5">
    <source>
        <dbReference type="ARBA" id="ARBA00022840"/>
    </source>
</evidence>
<dbReference type="CDD" id="cd14798">
    <property type="entry name" value="RX-CC_like"/>
    <property type="match status" value="1"/>
</dbReference>
<keyword evidence="9" id="KW-1185">Reference proteome</keyword>
<evidence type="ECO:0000313" key="8">
    <source>
        <dbReference type="EMBL" id="OVA05525.1"/>
    </source>
</evidence>
<gene>
    <name evidence="8" type="ORF">BVC80_441g307</name>
</gene>
<accession>A0A200Q4W3</accession>
<sequence length="500" mass="56839">MADTVIQVLVSPFLGLLFDNLKSLIQKEFGLIWGVNEEMEKLSNTLSTIRDVLEDAEVKQIKDKSIQNWLRKLKEAAYDAEDLLDLFATPASTPESETVETQTFNNIQLGKAKNVSRSTRHLSLIFDAEQSSTILESLKGILVRQEGLLVSFPSLEELRFHRMPNLEKWRINSISSPSEEVQVLVFPCLRALTINGCPKLTTCPPFPSSLKYLWLCGCNEMILRSLKYLPPCLYSLRIEEFGELISFPEEGLMMLRNLTALQSLDIKYCLKLKTLPSELLENLTALTNLSIWRCGELISFPEEIQNLTSLKSFDIDRCDSLKTLPEMGISNTLKNLFIQHCGSLTSLSAGLRNLTTLKSLSIKECEELEFFPEDFEHLIALLRLRIGTLPKLASLPVGLQHVTTLEYLEVWDCSSFTTLPEWIRDFRSLHTLEILGCKNLKFLPEGLQQLTALRNLKIKECHPDLHRRCEKEKGDDWYKIAHIPNLMIQTERSGSGSSSS</sequence>
<keyword evidence="1" id="KW-0433">Leucine-rich repeat</keyword>
<dbReference type="InterPro" id="IPR038005">
    <property type="entry name" value="RX-like_CC"/>
</dbReference>
<evidence type="ECO:0000313" key="9">
    <source>
        <dbReference type="Proteomes" id="UP000195402"/>
    </source>
</evidence>
<reference evidence="8 9" key="1">
    <citation type="journal article" date="2017" name="Mol. Plant">
        <title>The Genome of Medicinal Plant Macleaya cordata Provides New Insights into Benzylisoquinoline Alkaloids Metabolism.</title>
        <authorList>
            <person name="Liu X."/>
            <person name="Liu Y."/>
            <person name="Huang P."/>
            <person name="Ma Y."/>
            <person name="Qing Z."/>
            <person name="Tang Q."/>
            <person name="Cao H."/>
            <person name="Cheng P."/>
            <person name="Zheng Y."/>
            <person name="Yuan Z."/>
            <person name="Zhou Y."/>
            <person name="Liu J."/>
            <person name="Tang Z."/>
            <person name="Zhuo Y."/>
            <person name="Zhang Y."/>
            <person name="Yu L."/>
            <person name="Huang J."/>
            <person name="Yang P."/>
            <person name="Peng Q."/>
            <person name="Zhang J."/>
            <person name="Jiang W."/>
            <person name="Zhang Z."/>
            <person name="Lin K."/>
            <person name="Ro D.K."/>
            <person name="Chen X."/>
            <person name="Xiong X."/>
            <person name="Shang Y."/>
            <person name="Huang S."/>
            <person name="Zeng J."/>
        </authorList>
    </citation>
    <scope>NUCLEOTIDE SEQUENCE [LARGE SCALE GENOMIC DNA]</scope>
    <source>
        <strain evidence="9">cv. BLH2017</strain>
        <tissue evidence="8">Root</tissue>
    </source>
</reference>
<evidence type="ECO:0000259" key="7">
    <source>
        <dbReference type="Pfam" id="PF25019"/>
    </source>
</evidence>